<sequence>MTGHFATLILIYPGPGRKGSKLVRDGQTSLSLDSSSGGEPKAFPGQPRDVVLFWAVPLGSPPSGTCLEQLPREASGIDAPDPISKECPLTLSAACIRDLVRS</sequence>
<evidence type="ECO:0000313" key="2">
    <source>
        <dbReference type="EMBL" id="MEQ2307752.1"/>
    </source>
</evidence>
<feature type="compositionally biased region" description="Polar residues" evidence="1">
    <location>
        <begin position="26"/>
        <end position="37"/>
    </location>
</feature>
<evidence type="ECO:0000313" key="3">
    <source>
        <dbReference type="Proteomes" id="UP001469553"/>
    </source>
</evidence>
<dbReference type="Proteomes" id="UP001469553">
    <property type="component" value="Unassembled WGS sequence"/>
</dbReference>
<protein>
    <submittedName>
        <fullName evidence="2">Uncharacterized protein</fullName>
    </submittedName>
</protein>
<reference evidence="2 3" key="1">
    <citation type="submission" date="2021-06" db="EMBL/GenBank/DDBJ databases">
        <authorList>
            <person name="Palmer J.M."/>
        </authorList>
    </citation>
    <scope>NUCLEOTIDE SEQUENCE [LARGE SCALE GENOMIC DNA]</scope>
    <source>
        <strain evidence="2 3">AS_MEX2019</strain>
        <tissue evidence="2">Muscle</tissue>
    </source>
</reference>
<comment type="caution">
    <text evidence="2">The sequence shown here is derived from an EMBL/GenBank/DDBJ whole genome shotgun (WGS) entry which is preliminary data.</text>
</comment>
<organism evidence="2 3">
    <name type="scientific">Ameca splendens</name>
    <dbReference type="NCBI Taxonomy" id="208324"/>
    <lineage>
        <taxon>Eukaryota</taxon>
        <taxon>Metazoa</taxon>
        <taxon>Chordata</taxon>
        <taxon>Craniata</taxon>
        <taxon>Vertebrata</taxon>
        <taxon>Euteleostomi</taxon>
        <taxon>Actinopterygii</taxon>
        <taxon>Neopterygii</taxon>
        <taxon>Teleostei</taxon>
        <taxon>Neoteleostei</taxon>
        <taxon>Acanthomorphata</taxon>
        <taxon>Ovalentaria</taxon>
        <taxon>Atherinomorphae</taxon>
        <taxon>Cyprinodontiformes</taxon>
        <taxon>Goodeidae</taxon>
        <taxon>Ameca</taxon>
    </lineage>
</organism>
<accession>A0ABV0ZNC9</accession>
<keyword evidence="3" id="KW-1185">Reference proteome</keyword>
<proteinExistence type="predicted"/>
<dbReference type="EMBL" id="JAHRIP010067679">
    <property type="protein sequence ID" value="MEQ2307752.1"/>
    <property type="molecule type" value="Genomic_DNA"/>
</dbReference>
<name>A0ABV0ZNC9_9TELE</name>
<gene>
    <name evidence="2" type="ORF">AMECASPLE_021429</name>
</gene>
<feature type="region of interest" description="Disordered" evidence="1">
    <location>
        <begin position="15"/>
        <end position="44"/>
    </location>
</feature>
<evidence type="ECO:0000256" key="1">
    <source>
        <dbReference type="SAM" id="MobiDB-lite"/>
    </source>
</evidence>